<dbReference type="EMBL" id="JAFMYV010000011">
    <property type="protein sequence ID" value="MBO0938968.1"/>
    <property type="molecule type" value="Genomic_DNA"/>
</dbReference>
<evidence type="ECO:0000256" key="16">
    <source>
        <dbReference type="HAMAP-Rule" id="MF_01274"/>
    </source>
</evidence>
<evidence type="ECO:0000256" key="2">
    <source>
        <dbReference type="ARBA" id="ARBA00001958"/>
    </source>
</evidence>
<accession>A0A939GJJ6</accession>
<proteinExistence type="inferred from homology"/>
<feature type="binding site" evidence="16">
    <location>
        <position position="132"/>
    </location>
    <ligand>
        <name>ATP</name>
        <dbReference type="ChEBI" id="CHEBI:30616"/>
    </ligand>
</feature>
<comment type="similarity">
    <text evidence="14 16">Belongs to the type III pantothenate kinase family.</text>
</comment>
<evidence type="ECO:0000256" key="6">
    <source>
        <dbReference type="ARBA" id="ARBA00012102"/>
    </source>
</evidence>
<comment type="catalytic activity">
    <reaction evidence="1 16">
        <text>(R)-pantothenate + ATP = (R)-4'-phosphopantothenate + ADP + H(+)</text>
        <dbReference type="Rhea" id="RHEA:16373"/>
        <dbReference type="ChEBI" id="CHEBI:10986"/>
        <dbReference type="ChEBI" id="CHEBI:15378"/>
        <dbReference type="ChEBI" id="CHEBI:29032"/>
        <dbReference type="ChEBI" id="CHEBI:30616"/>
        <dbReference type="ChEBI" id="CHEBI:456216"/>
        <dbReference type="EC" id="2.7.1.33"/>
    </reaction>
</comment>
<dbReference type="EC" id="2.7.1.33" evidence="6 16"/>
<dbReference type="PANTHER" id="PTHR34265:SF1">
    <property type="entry name" value="TYPE III PANTOTHENATE KINASE"/>
    <property type="match status" value="1"/>
</dbReference>
<dbReference type="SUPFAM" id="SSF53067">
    <property type="entry name" value="Actin-like ATPase domain"/>
    <property type="match status" value="2"/>
</dbReference>
<comment type="cofactor">
    <cofactor evidence="16">
        <name>NH4(+)</name>
        <dbReference type="ChEBI" id="CHEBI:28938"/>
    </cofactor>
    <cofactor evidence="16">
        <name>K(+)</name>
        <dbReference type="ChEBI" id="CHEBI:29103"/>
    </cofactor>
    <text evidence="16">A monovalent cation. Ammonium or potassium.</text>
</comment>
<name>A0A939GJJ6_9BACT</name>
<protein>
    <recommendedName>
        <fullName evidence="15 16">Type III pantothenate kinase</fullName>
        <ecNumber evidence="6 16">2.7.1.33</ecNumber>
    </recommendedName>
    <alternativeName>
        <fullName evidence="16">PanK-III</fullName>
    </alternativeName>
    <alternativeName>
        <fullName evidence="16">Pantothenic acid kinase</fullName>
    </alternativeName>
</protein>
<dbReference type="Pfam" id="PF03309">
    <property type="entry name" value="Pan_kinase"/>
    <property type="match status" value="1"/>
</dbReference>
<comment type="subcellular location">
    <subcellularLocation>
        <location evidence="3 16">Cytoplasm</location>
    </subcellularLocation>
</comment>
<evidence type="ECO:0000256" key="8">
    <source>
        <dbReference type="ARBA" id="ARBA00022679"/>
    </source>
</evidence>
<feature type="binding site" evidence="16">
    <location>
        <begin position="6"/>
        <end position="13"/>
    </location>
    <ligand>
        <name>ATP</name>
        <dbReference type="ChEBI" id="CHEBI:30616"/>
    </ligand>
</feature>
<evidence type="ECO:0000256" key="5">
    <source>
        <dbReference type="ARBA" id="ARBA00011738"/>
    </source>
</evidence>
<evidence type="ECO:0000256" key="10">
    <source>
        <dbReference type="ARBA" id="ARBA00022777"/>
    </source>
</evidence>
<evidence type="ECO:0000256" key="4">
    <source>
        <dbReference type="ARBA" id="ARBA00005225"/>
    </source>
</evidence>
<keyword evidence="11 16" id="KW-0067">ATP-binding</keyword>
<evidence type="ECO:0000256" key="14">
    <source>
        <dbReference type="ARBA" id="ARBA00038036"/>
    </source>
</evidence>
<evidence type="ECO:0000256" key="15">
    <source>
        <dbReference type="ARBA" id="ARBA00040883"/>
    </source>
</evidence>
<keyword evidence="16" id="KW-0479">Metal-binding</keyword>
<dbReference type="GO" id="GO:0046872">
    <property type="term" value="F:metal ion binding"/>
    <property type="evidence" value="ECO:0007669"/>
    <property type="project" value="UniProtKB-KW"/>
</dbReference>
<dbReference type="Gene3D" id="3.30.420.40">
    <property type="match status" value="2"/>
</dbReference>
<keyword evidence="18" id="KW-1185">Reference proteome</keyword>
<evidence type="ECO:0000256" key="12">
    <source>
        <dbReference type="ARBA" id="ARBA00022958"/>
    </source>
</evidence>
<dbReference type="NCBIfam" id="TIGR00671">
    <property type="entry name" value="baf"/>
    <property type="match status" value="1"/>
</dbReference>
<dbReference type="PANTHER" id="PTHR34265">
    <property type="entry name" value="TYPE III PANTOTHENATE KINASE"/>
    <property type="match status" value="1"/>
</dbReference>
<evidence type="ECO:0000256" key="7">
    <source>
        <dbReference type="ARBA" id="ARBA00022490"/>
    </source>
</evidence>
<dbReference type="GO" id="GO:0005737">
    <property type="term" value="C:cytoplasm"/>
    <property type="evidence" value="ECO:0007669"/>
    <property type="project" value="UniProtKB-SubCell"/>
</dbReference>
<keyword evidence="8 16" id="KW-0808">Transferase</keyword>
<comment type="pathway">
    <text evidence="4 16">Cofactor biosynthesis; coenzyme A biosynthesis; CoA from (R)-pantothenate: step 1/5.</text>
</comment>
<evidence type="ECO:0000256" key="3">
    <source>
        <dbReference type="ARBA" id="ARBA00004496"/>
    </source>
</evidence>
<comment type="caution">
    <text evidence="17">The sequence shown here is derived from an EMBL/GenBank/DDBJ whole genome shotgun (WGS) entry which is preliminary data.</text>
</comment>
<dbReference type="RefSeq" id="WP_207366494.1">
    <property type="nucleotide sequence ID" value="NZ_JAFMYV010000011.1"/>
</dbReference>
<evidence type="ECO:0000313" key="18">
    <source>
        <dbReference type="Proteomes" id="UP000664034"/>
    </source>
</evidence>
<dbReference type="InterPro" id="IPR004619">
    <property type="entry name" value="Type_III_PanK"/>
</dbReference>
<feature type="binding site" evidence="16">
    <location>
        <begin position="107"/>
        <end position="110"/>
    </location>
    <ligand>
        <name>substrate</name>
    </ligand>
</feature>
<organism evidence="17 18">
    <name type="scientific">Fibrella rubiginis</name>
    <dbReference type="NCBI Taxonomy" id="2817060"/>
    <lineage>
        <taxon>Bacteria</taxon>
        <taxon>Pseudomonadati</taxon>
        <taxon>Bacteroidota</taxon>
        <taxon>Cytophagia</taxon>
        <taxon>Cytophagales</taxon>
        <taxon>Spirosomataceae</taxon>
        <taxon>Fibrella</taxon>
    </lineage>
</organism>
<comment type="caution">
    <text evidence="16">Lacks conserved residue(s) required for the propagation of feature annotation.</text>
</comment>
<evidence type="ECO:0000256" key="13">
    <source>
        <dbReference type="ARBA" id="ARBA00022993"/>
    </source>
</evidence>
<reference evidence="17" key="1">
    <citation type="submission" date="2021-03" db="EMBL/GenBank/DDBJ databases">
        <title>Fibrella sp. HMF5335 genome sequencing and assembly.</title>
        <authorList>
            <person name="Kang H."/>
            <person name="Kim H."/>
            <person name="Bae S."/>
            <person name="Joh K."/>
        </authorList>
    </citation>
    <scope>NUCLEOTIDE SEQUENCE</scope>
    <source>
        <strain evidence="17">HMF5335</strain>
    </source>
</reference>
<keyword evidence="12 16" id="KW-0630">Potassium</keyword>
<dbReference type="GO" id="GO:0015937">
    <property type="term" value="P:coenzyme A biosynthetic process"/>
    <property type="evidence" value="ECO:0007669"/>
    <property type="project" value="UniProtKB-UniRule"/>
</dbReference>
<keyword evidence="10 16" id="KW-0418">Kinase</keyword>
<dbReference type="Proteomes" id="UP000664034">
    <property type="component" value="Unassembled WGS sequence"/>
</dbReference>
<keyword evidence="7 16" id="KW-0963">Cytoplasm</keyword>
<evidence type="ECO:0000256" key="1">
    <source>
        <dbReference type="ARBA" id="ARBA00001206"/>
    </source>
</evidence>
<gene>
    <name evidence="16" type="primary">coaX</name>
    <name evidence="17" type="ORF">J2I47_20615</name>
</gene>
<feature type="active site" description="Proton acceptor" evidence="16">
    <location>
        <position position="109"/>
    </location>
</feature>
<evidence type="ECO:0000256" key="9">
    <source>
        <dbReference type="ARBA" id="ARBA00022741"/>
    </source>
</evidence>
<feature type="binding site" evidence="16">
    <location>
        <position position="129"/>
    </location>
    <ligand>
        <name>K(+)</name>
        <dbReference type="ChEBI" id="CHEBI:29103"/>
    </ligand>
</feature>
<comment type="cofactor">
    <cofactor evidence="2">
        <name>K(+)</name>
        <dbReference type="ChEBI" id="CHEBI:29103"/>
    </cofactor>
</comment>
<keyword evidence="9 16" id="KW-0547">Nucleotide-binding</keyword>
<dbReference type="AlphaFoldDB" id="A0A939GJJ6"/>
<feature type="binding site" evidence="16">
    <location>
        <position position="184"/>
    </location>
    <ligand>
        <name>substrate</name>
    </ligand>
</feature>
<dbReference type="HAMAP" id="MF_01274">
    <property type="entry name" value="Pantothen_kinase_3"/>
    <property type="match status" value="1"/>
</dbReference>
<comment type="subunit">
    <text evidence="5 16">Homodimer.</text>
</comment>
<evidence type="ECO:0000313" key="17">
    <source>
        <dbReference type="EMBL" id="MBO0938968.1"/>
    </source>
</evidence>
<sequence length="260" mass="27637">MTLTIDIGNSDIVVGYYADDAWQHVWRVPSRPAQSAAFYQRQLRMWLLEADLPLSSVHRSVISSVVPALTSNVREAVAELFAVMPVVVGPGVYPYLPVEVVRPQEVGTDLVANAVAALSQFKQNCVVVDFGTALTFTTVSATGKMLGIAITPGLKTAIRSLFANTAQLPEVPIEMPASALGTNTVLAIQAGVVMGYESLVRGMIARIRAELNGDCIAVATGGLSQAIPSLHNEFVAVVPSLTLDGIRLIGDYVPAEGHRV</sequence>
<dbReference type="CDD" id="cd24015">
    <property type="entry name" value="ASKHA_NBD_PanK-III"/>
    <property type="match status" value="1"/>
</dbReference>
<evidence type="ECO:0000256" key="11">
    <source>
        <dbReference type="ARBA" id="ARBA00022840"/>
    </source>
</evidence>
<keyword evidence="13 16" id="KW-0173">Coenzyme A biosynthesis</keyword>
<dbReference type="GO" id="GO:0004594">
    <property type="term" value="F:pantothenate kinase activity"/>
    <property type="evidence" value="ECO:0007669"/>
    <property type="project" value="UniProtKB-UniRule"/>
</dbReference>
<comment type="function">
    <text evidence="16">Catalyzes the phosphorylation of pantothenate (Pan), the first step in CoA biosynthesis.</text>
</comment>
<dbReference type="InterPro" id="IPR043129">
    <property type="entry name" value="ATPase_NBD"/>
</dbReference>
<dbReference type="GO" id="GO:0005524">
    <property type="term" value="F:ATP binding"/>
    <property type="evidence" value="ECO:0007669"/>
    <property type="project" value="UniProtKB-UniRule"/>
</dbReference>